<dbReference type="Proteomes" id="UP001597267">
    <property type="component" value="Unassembled WGS sequence"/>
</dbReference>
<dbReference type="EMBL" id="JBHTOP010000022">
    <property type="protein sequence ID" value="MFD1672155.1"/>
    <property type="molecule type" value="Genomic_DNA"/>
</dbReference>
<evidence type="ECO:0000313" key="2">
    <source>
        <dbReference type="Proteomes" id="UP001597267"/>
    </source>
</evidence>
<gene>
    <name evidence="1" type="ORF">ACFQ5M_08605</name>
</gene>
<name>A0ABW4J9N6_9LACO</name>
<organism evidence="1 2">
    <name type="scientific">Agrilactobacillus yilanensis</name>
    <dbReference type="NCBI Taxonomy" id="2485997"/>
    <lineage>
        <taxon>Bacteria</taxon>
        <taxon>Bacillati</taxon>
        <taxon>Bacillota</taxon>
        <taxon>Bacilli</taxon>
        <taxon>Lactobacillales</taxon>
        <taxon>Lactobacillaceae</taxon>
        <taxon>Agrilactobacillus</taxon>
    </lineage>
</organism>
<comment type="caution">
    <text evidence="1">The sequence shown here is derived from an EMBL/GenBank/DDBJ whole genome shotgun (WGS) entry which is preliminary data.</text>
</comment>
<dbReference type="RefSeq" id="WP_125715804.1">
    <property type="nucleotide sequence ID" value="NZ_JBHTOP010000022.1"/>
</dbReference>
<keyword evidence="2" id="KW-1185">Reference proteome</keyword>
<accession>A0ABW4J9N6</accession>
<protein>
    <submittedName>
        <fullName evidence="1">Uncharacterized protein</fullName>
    </submittedName>
</protein>
<evidence type="ECO:0000313" key="1">
    <source>
        <dbReference type="EMBL" id="MFD1672155.1"/>
    </source>
</evidence>
<proteinExistence type="predicted"/>
<sequence length="77" mass="8544">MDEIVFFNPGDAIANSRDFSEVMRSAQIYRTKDPLQSPLVIVKPTADDAAGFSVYFADDASKEANTDKTAYKVQKHV</sequence>
<reference evidence="2" key="1">
    <citation type="journal article" date="2019" name="Int. J. Syst. Evol. Microbiol.">
        <title>The Global Catalogue of Microorganisms (GCM) 10K type strain sequencing project: providing services to taxonomists for standard genome sequencing and annotation.</title>
        <authorList>
            <consortium name="The Broad Institute Genomics Platform"/>
            <consortium name="The Broad Institute Genome Sequencing Center for Infectious Disease"/>
            <person name="Wu L."/>
            <person name="Ma J."/>
        </authorList>
    </citation>
    <scope>NUCLEOTIDE SEQUENCE [LARGE SCALE GENOMIC DNA]</scope>
    <source>
        <strain evidence="2">CCM 8896</strain>
    </source>
</reference>